<evidence type="ECO:0000313" key="3">
    <source>
        <dbReference type="RefSeq" id="XP_018023436.1"/>
    </source>
</evidence>
<dbReference type="GeneID" id="108679343"/>
<keyword evidence="1" id="KW-0732">Signal</keyword>
<gene>
    <name evidence="3" type="primary">LOC108679343</name>
</gene>
<dbReference type="AlphaFoldDB" id="A0A8B7PDT6"/>
<evidence type="ECO:0000313" key="2">
    <source>
        <dbReference type="Proteomes" id="UP000694843"/>
    </source>
</evidence>
<evidence type="ECO:0000256" key="1">
    <source>
        <dbReference type="SAM" id="SignalP"/>
    </source>
</evidence>
<dbReference type="Proteomes" id="UP000694843">
    <property type="component" value="Unplaced"/>
</dbReference>
<proteinExistence type="predicted"/>
<sequence>MKLLLLLSLLAVVYQPIWGDKLPTTPRLVGGYLQPQNLVAAKRCIGTTDTSTLVETKLVYQPFTKIVTVFQTVPVLSQDVETVTKIQEVISEVEVQTFNTISRTSLVTDVKTLIDNIERPLVLRTAFASVTSLSTRLQVHTISETTTHVQAETHTRTVSLTEVSTDAVFVTQTRTITLNQRPIFEPSYNTRVISITVDQTPPPVTSTFVFTNTDTATATTYVTPRPVLQDRREASTEPRIMYSEVLTYTTETNYIPVFSTGYDTVTSTVIDTATSFTASQVFAEVTRTVRKVLPSTVTIPVVTTLTATVERHVTEEFLVTSTVVGTGVHTERSPPQTIPMILTDVVTEFFTRTSEYQPPTMTKPATVYLKCGEYTTVTPSGYFYGQP</sequence>
<dbReference type="OrthoDB" id="10583835at2759"/>
<protein>
    <submittedName>
        <fullName evidence="3">Mucin-2-like isoform X2</fullName>
    </submittedName>
</protein>
<keyword evidence="2" id="KW-1185">Reference proteome</keyword>
<name>A0A8B7PDT6_HYAAZ</name>
<dbReference type="RefSeq" id="XP_018023436.1">
    <property type="nucleotide sequence ID" value="XM_018167947.2"/>
</dbReference>
<organism evidence="2 3">
    <name type="scientific">Hyalella azteca</name>
    <name type="common">Amphipod</name>
    <dbReference type="NCBI Taxonomy" id="294128"/>
    <lineage>
        <taxon>Eukaryota</taxon>
        <taxon>Metazoa</taxon>
        <taxon>Ecdysozoa</taxon>
        <taxon>Arthropoda</taxon>
        <taxon>Crustacea</taxon>
        <taxon>Multicrustacea</taxon>
        <taxon>Malacostraca</taxon>
        <taxon>Eumalacostraca</taxon>
        <taxon>Peracarida</taxon>
        <taxon>Amphipoda</taxon>
        <taxon>Senticaudata</taxon>
        <taxon>Talitrida</taxon>
        <taxon>Talitroidea</taxon>
        <taxon>Hyalellidae</taxon>
        <taxon>Hyalella</taxon>
    </lineage>
</organism>
<feature type="signal peptide" evidence="1">
    <location>
        <begin position="1"/>
        <end position="19"/>
    </location>
</feature>
<accession>A0A8B7PDT6</accession>
<feature type="chain" id="PRO_5034199597" evidence="1">
    <location>
        <begin position="20"/>
        <end position="387"/>
    </location>
</feature>
<reference evidence="3" key="1">
    <citation type="submission" date="2025-08" db="UniProtKB">
        <authorList>
            <consortium name="RefSeq"/>
        </authorList>
    </citation>
    <scope>IDENTIFICATION</scope>
    <source>
        <tissue evidence="3">Whole organism</tissue>
    </source>
</reference>
<dbReference type="KEGG" id="hazt:108679343"/>